<dbReference type="HOGENOM" id="CLU_116614_0_0_6"/>
<reference evidence="2 3" key="1">
    <citation type="journal article" date="2012" name="J. Bacteriol.">
        <title>Genome sequence of an alkane-degrading bacterium, Alcanivorax pacificus type strain W11-5, isolated from deep sea sediment.</title>
        <authorList>
            <person name="Lai Q."/>
            <person name="Shao Z."/>
        </authorList>
    </citation>
    <scope>NUCLEOTIDE SEQUENCE [LARGE SCALE GENOMIC DNA]</scope>
    <source>
        <strain evidence="2 3">W11-5</strain>
    </source>
</reference>
<dbReference type="STRING" id="391936.S7S_06470"/>
<evidence type="ECO:0008006" key="4">
    <source>
        <dbReference type="Google" id="ProtNLM"/>
    </source>
</evidence>
<dbReference type="InterPro" id="IPR021329">
    <property type="entry name" value="DUF2938"/>
</dbReference>
<gene>
    <name evidence="2" type="ORF">S7S_06470</name>
</gene>
<keyword evidence="3" id="KW-1185">Reference proteome</keyword>
<feature type="transmembrane region" description="Helical" evidence="1">
    <location>
        <begin position="31"/>
        <end position="50"/>
    </location>
</feature>
<organism evidence="2 3">
    <name type="scientific">Isoalcanivorax pacificus W11-5</name>
    <dbReference type="NCBI Taxonomy" id="391936"/>
    <lineage>
        <taxon>Bacteria</taxon>
        <taxon>Pseudomonadati</taxon>
        <taxon>Pseudomonadota</taxon>
        <taxon>Gammaproteobacteria</taxon>
        <taxon>Oceanospirillales</taxon>
        <taxon>Alcanivoracaceae</taxon>
        <taxon>Isoalcanivorax</taxon>
    </lineage>
</organism>
<feature type="transmembrane region" description="Helical" evidence="1">
    <location>
        <begin position="105"/>
        <end position="128"/>
    </location>
</feature>
<dbReference type="OrthoDB" id="9812539at2"/>
<keyword evidence="1" id="KW-0812">Transmembrane</keyword>
<dbReference type="Pfam" id="PF11158">
    <property type="entry name" value="DUF2938"/>
    <property type="match status" value="1"/>
</dbReference>
<evidence type="ECO:0000256" key="1">
    <source>
        <dbReference type="SAM" id="Phobius"/>
    </source>
</evidence>
<dbReference type="AlphaFoldDB" id="A0A0B4XM02"/>
<feature type="transmembrane region" description="Helical" evidence="1">
    <location>
        <begin position="71"/>
        <end position="93"/>
    </location>
</feature>
<dbReference type="EMBL" id="CP004387">
    <property type="protein sequence ID" value="AJD47710.1"/>
    <property type="molecule type" value="Genomic_DNA"/>
</dbReference>
<keyword evidence="1" id="KW-1133">Transmembrane helix</keyword>
<evidence type="ECO:0000313" key="2">
    <source>
        <dbReference type="EMBL" id="AJD47710.1"/>
    </source>
</evidence>
<dbReference type="RefSeq" id="WP_008739862.1">
    <property type="nucleotide sequence ID" value="NZ_CP004387.1"/>
</dbReference>
<dbReference type="Proteomes" id="UP000006764">
    <property type="component" value="Chromosome"/>
</dbReference>
<sequence>MTELMWGLAAAVLVGSGATLVMDVWGLVRQHLLGVAPLNYALVGRWVLYLGRGRLRHHPIAATPAVAGERWVGWAVHYLTGVLFAIALLAIWGTDWLCRPSLGPALIVGLVTVLAPFLIMQPAMGAGLAARRTPRPGQARVQSLITHAVFGLGLYLAGLVTAQLAGWLGWGSC</sequence>
<evidence type="ECO:0000313" key="3">
    <source>
        <dbReference type="Proteomes" id="UP000006764"/>
    </source>
</evidence>
<proteinExistence type="predicted"/>
<accession>A0A0B4XM02</accession>
<name>A0A0B4XM02_9GAMM</name>
<keyword evidence="1" id="KW-0472">Membrane</keyword>
<feature type="transmembrane region" description="Helical" evidence="1">
    <location>
        <begin position="149"/>
        <end position="170"/>
    </location>
</feature>
<protein>
    <recommendedName>
        <fullName evidence="4">DUF2938 domain-containing protein</fullName>
    </recommendedName>
</protein>
<dbReference type="KEGG" id="apac:S7S_06470"/>